<dbReference type="Gene3D" id="2.170.260.10">
    <property type="entry name" value="paz domain"/>
    <property type="match status" value="1"/>
</dbReference>
<dbReference type="InterPro" id="IPR003165">
    <property type="entry name" value="Piwi"/>
</dbReference>
<proteinExistence type="predicted"/>
<protein>
    <submittedName>
        <fullName evidence="4">Protein argonaute</fullName>
    </submittedName>
</protein>
<dbReference type="Proteomes" id="UP001140453">
    <property type="component" value="Unassembled WGS sequence"/>
</dbReference>
<dbReference type="InterPro" id="IPR012337">
    <property type="entry name" value="RNaseH-like_sf"/>
</dbReference>
<dbReference type="Gene3D" id="3.30.420.10">
    <property type="entry name" value="Ribonuclease H-like superfamily/Ribonuclease H"/>
    <property type="match status" value="1"/>
</dbReference>
<sequence>MSRYLAVPSFDGPSDTRSRDSSQRSAGSHSRHLSHGGSSRGGPSQAAGSHVSASQQGGSRAGGSAPVGYPAALGYDPARMGHDSEESPEMMHRKDVGKRVDLPAEAYVKSGSEHSFSQRPGLGKGGKPVNIRVNQFRVCGLPDFDVYQYDISLSPEPKRTSFAKKVWELEALKRYLREKAGPHPWIFDGRKIAWSRNNVSELRHQIDMDREQGRQPHPTRGPDVVYIMIKKTTTIRLDALKAYLMGNMGWDDHVLECMNFFDHVMREWPSKHMVAIKRNLYSKSGYEQALLDNNRWLIAIKGIYSSIRTNSSMKSGGYGLGINVDIANTAFWSPDHSSLAHLVFHFLRSSSREFRDYDDSRLAEALKPERVTDGNRQGWGKPALFKTLEKMKRLSFRVKHRGKTNDSKTYKIKGFTWDLNQWPGPEGANARTVKFQKRNVNTGETTTLSIDQYFRERYQIRLKNWQLPCIESTRDGIFPMEVVVLDTHQKYNYKLDGDQTSAMIKFAVTRPPRRSQDIMSCVNTLRWNDDPYLREFGVQIKNQMEAVKARVINNPSIQFGKATKNPGTGGRWDLRGQLFTKPNPRPLKAWGVIIIGKCVDNATAINFISTFIKAYKGHGGRIETTTPPIKHVQMVRSNETAEQLRQAYQEVGMQFKASPDLLFVVLPSKDMVTYERLKKSLDIRFATLSQMVQSLHVKKAQDQYCSNVAMKVNAKLGGYTSKLVGKAPIFGPAATMMIGVDVSHGSHGQGAGGPQASLAAVTMSMDKDCVQYAACCQTNGYRVEVLNRECVQKTIGPLIEQWCALNQKAPQHVFYFRDGVSEGEFSQVLAQEIDEVYRMFLEKARGARPKITVIVGTKRHHIRFFPVGPTDGDKNGNPLPGTIVETEVTHPFHYDFYLCSHFALQGTARPVHYHVLQDEINMPVDLLQTMIYQQCYQYMRSTTPVSLHPAIYYAHLAAARARSHEDVTASARDPRNLADQQRMPLAKHNAPAPSSRLPTTAPDLMTIGDKDSGARDDNIRFFKSTMWYI</sequence>
<dbReference type="GO" id="GO:0003723">
    <property type="term" value="F:RNA binding"/>
    <property type="evidence" value="ECO:0007669"/>
    <property type="project" value="InterPro"/>
</dbReference>
<feature type="domain" description="Piwi" evidence="3">
    <location>
        <begin position="661"/>
        <end position="966"/>
    </location>
</feature>
<dbReference type="InterPro" id="IPR045246">
    <property type="entry name" value="Piwi_ago-like"/>
</dbReference>
<dbReference type="InterPro" id="IPR032473">
    <property type="entry name" value="Argonaute_Mid_dom"/>
</dbReference>
<dbReference type="Pfam" id="PF16488">
    <property type="entry name" value="ArgoL2"/>
    <property type="match status" value="1"/>
</dbReference>
<dbReference type="InterPro" id="IPR032472">
    <property type="entry name" value="ArgoL2"/>
</dbReference>
<feature type="compositionally biased region" description="Basic and acidic residues" evidence="1">
    <location>
        <begin position="965"/>
        <end position="976"/>
    </location>
</feature>
<gene>
    <name evidence="4" type="primary">ago1</name>
    <name evidence="4" type="ORF">N0V93_008261</name>
</gene>
<dbReference type="InterPro" id="IPR014811">
    <property type="entry name" value="ArgoL1"/>
</dbReference>
<dbReference type="Pfam" id="PF02171">
    <property type="entry name" value="Piwi"/>
    <property type="match status" value="1"/>
</dbReference>
<dbReference type="InterPro" id="IPR032474">
    <property type="entry name" value="Argonaute_N"/>
</dbReference>
<name>A0A9W9CUQ2_9PEZI</name>
<evidence type="ECO:0000259" key="3">
    <source>
        <dbReference type="PROSITE" id="PS50822"/>
    </source>
</evidence>
<feature type="domain" description="PAZ" evidence="2">
    <location>
        <begin position="358"/>
        <end position="487"/>
    </location>
</feature>
<dbReference type="EMBL" id="JAPEVB010000005">
    <property type="protein sequence ID" value="KAJ4387664.1"/>
    <property type="molecule type" value="Genomic_DNA"/>
</dbReference>
<dbReference type="Pfam" id="PF08699">
    <property type="entry name" value="ArgoL1"/>
    <property type="match status" value="1"/>
</dbReference>
<dbReference type="Pfam" id="PF02170">
    <property type="entry name" value="PAZ"/>
    <property type="match status" value="1"/>
</dbReference>
<feature type="compositionally biased region" description="Low complexity" evidence="1">
    <location>
        <begin position="35"/>
        <end position="44"/>
    </location>
</feature>
<evidence type="ECO:0000256" key="1">
    <source>
        <dbReference type="SAM" id="MobiDB-lite"/>
    </source>
</evidence>
<feature type="region of interest" description="Disordered" evidence="1">
    <location>
        <begin position="965"/>
        <end position="1001"/>
    </location>
</feature>
<accession>A0A9W9CUQ2</accession>
<dbReference type="PROSITE" id="PS50822">
    <property type="entry name" value="PIWI"/>
    <property type="match status" value="1"/>
</dbReference>
<dbReference type="PROSITE" id="PS50821">
    <property type="entry name" value="PAZ"/>
    <property type="match status" value="1"/>
</dbReference>
<evidence type="ECO:0000313" key="4">
    <source>
        <dbReference type="EMBL" id="KAJ4387664.1"/>
    </source>
</evidence>
<feature type="compositionally biased region" description="Basic and acidic residues" evidence="1">
    <location>
        <begin position="79"/>
        <end position="94"/>
    </location>
</feature>
<dbReference type="OrthoDB" id="10252740at2759"/>
<dbReference type="CDD" id="cd02846">
    <property type="entry name" value="PAZ_argonaute_like"/>
    <property type="match status" value="1"/>
</dbReference>
<reference evidence="4" key="1">
    <citation type="submission" date="2022-10" db="EMBL/GenBank/DDBJ databases">
        <title>Tapping the CABI collections for fungal endophytes: first genome assemblies for Collariella, Neodidymelliopsis, Ascochyta clinopodiicola, Didymella pomorum, Didymosphaeria variabile, Neocosmospora piperis and Neocucurbitaria cava.</title>
        <authorList>
            <person name="Hill R."/>
        </authorList>
    </citation>
    <scope>NUCLEOTIDE SEQUENCE</scope>
    <source>
        <strain evidence="4">IMI 355082</strain>
    </source>
</reference>
<dbReference type="Pfam" id="PF16487">
    <property type="entry name" value="ArgoMid"/>
    <property type="match status" value="1"/>
</dbReference>
<dbReference type="InterPro" id="IPR003100">
    <property type="entry name" value="PAZ_dom"/>
</dbReference>
<dbReference type="AlphaFoldDB" id="A0A9W9CUQ2"/>
<dbReference type="InterPro" id="IPR036085">
    <property type="entry name" value="PAZ_dom_sf"/>
</dbReference>
<dbReference type="SUPFAM" id="SSF101690">
    <property type="entry name" value="PAZ domain"/>
    <property type="match status" value="1"/>
</dbReference>
<dbReference type="SMART" id="SM00950">
    <property type="entry name" value="Piwi"/>
    <property type="match status" value="1"/>
</dbReference>
<dbReference type="SMART" id="SM01163">
    <property type="entry name" value="DUF1785"/>
    <property type="match status" value="1"/>
</dbReference>
<organism evidence="4 5">
    <name type="scientific">Gnomoniopsis smithogilvyi</name>
    <dbReference type="NCBI Taxonomy" id="1191159"/>
    <lineage>
        <taxon>Eukaryota</taxon>
        <taxon>Fungi</taxon>
        <taxon>Dikarya</taxon>
        <taxon>Ascomycota</taxon>
        <taxon>Pezizomycotina</taxon>
        <taxon>Sordariomycetes</taxon>
        <taxon>Sordariomycetidae</taxon>
        <taxon>Diaporthales</taxon>
        <taxon>Gnomoniaceae</taxon>
        <taxon>Gnomoniopsis</taxon>
    </lineage>
</organism>
<evidence type="ECO:0000313" key="5">
    <source>
        <dbReference type="Proteomes" id="UP001140453"/>
    </source>
</evidence>
<dbReference type="PANTHER" id="PTHR22891">
    <property type="entry name" value="EUKARYOTIC TRANSLATION INITIATION FACTOR 2C"/>
    <property type="match status" value="1"/>
</dbReference>
<evidence type="ECO:0000259" key="2">
    <source>
        <dbReference type="PROSITE" id="PS50821"/>
    </source>
</evidence>
<comment type="caution">
    <text evidence="4">The sequence shown here is derived from an EMBL/GenBank/DDBJ whole genome shotgun (WGS) entry which is preliminary data.</text>
</comment>
<dbReference type="Gene3D" id="3.40.50.2300">
    <property type="match status" value="1"/>
</dbReference>
<keyword evidence="5" id="KW-1185">Reference proteome</keyword>
<dbReference type="SUPFAM" id="SSF53098">
    <property type="entry name" value="Ribonuclease H-like"/>
    <property type="match status" value="1"/>
</dbReference>
<dbReference type="CDD" id="cd04657">
    <property type="entry name" value="Piwi_ago-like"/>
    <property type="match status" value="1"/>
</dbReference>
<dbReference type="InterPro" id="IPR036397">
    <property type="entry name" value="RNaseH_sf"/>
</dbReference>
<feature type="region of interest" description="Disordered" evidence="1">
    <location>
        <begin position="1"/>
        <end position="94"/>
    </location>
</feature>
<dbReference type="Pfam" id="PF16486">
    <property type="entry name" value="ArgoN"/>
    <property type="match status" value="1"/>
</dbReference>
<feature type="compositionally biased region" description="Low complexity" evidence="1">
    <location>
        <begin position="52"/>
        <end position="64"/>
    </location>
</feature>